<reference evidence="1" key="2">
    <citation type="submission" date="2021-04" db="EMBL/GenBank/DDBJ databases">
        <authorList>
            <person name="Gilroy R."/>
        </authorList>
    </citation>
    <scope>NUCLEOTIDE SEQUENCE</scope>
    <source>
        <strain evidence="1">1719</strain>
    </source>
</reference>
<sequence length="348" mass="41817">MNYKLQITTRPIDPLAHKNVFIYHKDYPNTLQESELNDPMRVIVEFFSTYKLPAVKRDLTLLTKHQLASTVITPVSQRARLYRFMFDLERLADASWMLNQYHLETTERGQEDLPKEYLDIIQDENIICFSNLSESLNPIRGIRYFFRNTTLRRWKNNYLLKLRKSITNPDEDLFFDYSDLDSLAYYIDLIKALESLFLLLLRDGKLPDYKEHLVQKSTSIPSKSELRKKIKSKDISVYLRDYENMIYGHRFINEWTRYNTLNIFESYENLLKFMRNALQLLSYYSTKNPNTHIDRVAMQYKSWTFQKTTAYFNNLLVTSPAIRRIPSFWPEQQEIDKFIQFIFLAYRL</sequence>
<protein>
    <submittedName>
        <fullName evidence="1">Uncharacterized protein</fullName>
    </submittedName>
</protein>
<proteinExistence type="predicted"/>
<dbReference type="Proteomes" id="UP000824156">
    <property type="component" value="Unassembled WGS sequence"/>
</dbReference>
<accession>A0A9D1WAJ8</accession>
<dbReference type="AlphaFoldDB" id="A0A9D1WAJ8"/>
<reference evidence="1" key="1">
    <citation type="journal article" date="2021" name="PeerJ">
        <title>Extensive microbial diversity within the chicken gut microbiome revealed by metagenomics and culture.</title>
        <authorList>
            <person name="Gilroy R."/>
            <person name="Ravi A."/>
            <person name="Getino M."/>
            <person name="Pursley I."/>
            <person name="Horton D.L."/>
            <person name="Alikhan N.F."/>
            <person name="Baker D."/>
            <person name="Gharbi K."/>
            <person name="Hall N."/>
            <person name="Watson M."/>
            <person name="Adriaenssens E.M."/>
            <person name="Foster-Nyarko E."/>
            <person name="Jarju S."/>
            <person name="Secka A."/>
            <person name="Antonio M."/>
            <person name="Oren A."/>
            <person name="Chaudhuri R.R."/>
            <person name="La Ragione R."/>
            <person name="Hildebrand F."/>
            <person name="Pallen M.J."/>
        </authorList>
    </citation>
    <scope>NUCLEOTIDE SEQUENCE</scope>
    <source>
        <strain evidence="1">1719</strain>
    </source>
</reference>
<name>A0A9D1WAJ8_9SPHI</name>
<comment type="caution">
    <text evidence="1">The sequence shown here is derived from an EMBL/GenBank/DDBJ whole genome shotgun (WGS) entry which is preliminary data.</text>
</comment>
<evidence type="ECO:0000313" key="1">
    <source>
        <dbReference type="EMBL" id="HIX54812.1"/>
    </source>
</evidence>
<dbReference type="EMBL" id="DXEZ01000204">
    <property type="protein sequence ID" value="HIX54812.1"/>
    <property type="molecule type" value="Genomic_DNA"/>
</dbReference>
<gene>
    <name evidence="1" type="ORF">H9853_07280</name>
</gene>
<evidence type="ECO:0000313" key="2">
    <source>
        <dbReference type="Proteomes" id="UP000824156"/>
    </source>
</evidence>
<organism evidence="1 2">
    <name type="scientific">Candidatus Sphingobacterium stercoripullorum</name>
    <dbReference type="NCBI Taxonomy" id="2838759"/>
    <lineage>
        <taxon>Bacteria</taxon>
        <taxon>Pseudomonadati</taxon>
        <taxon>Bacteroidota</taxon>
        <taxon>Sphingobacteriia</taxon>
        <taxon>Sphingobacteriales</taxon>
        <taxon>Sphingobacteriaceae</taxon>
        <taxon>Sphingobacterium</taxon>
    </lineage>
</organism>